<dbReference type="FunFam" id="3.40.50.720:FF:000080">
    <property type="entry name" value="Thiazole biosynthesis adenylyltransferase ThiF"/>
    <property type="match status" value="1"/>
</dbReference>
<dbReference type="EMBL" id="LIUT01000001">
    <property type="protein sequence ID" value="KOR89541.1"/>
    <property type="molecule type" value="Genomic_DNA"/>
</dbReference>
<reference evidence="4" key="1">
    <citation type="submission" date="2015-08" db="EMBL/GenBank/DDBJ databases">
        <title>Genome sequencing project for genomic taxonomy and phylogenomics of Bacillus-like bacteria.</title>
        <authorList>
            <person name="Liu B."/>
            <person name="Wang J."/>
            <person name="Zhu Y."/>
            <person name="Liu G."/>
            <person name="Chen Q."/>
            <person name="Chen Z."/>
            <person name="Lan J."/>
            <person name="Che J."/>
            <person name="Ge C."/>
            <person name="Shi H."/>
            <person name="Pan Z."/>
            <person name="Liu X."/>
        </authorList>
    </citation>
    <scope>NUCLEOTIDE SEQUENCE [LARGE SCALE GENOMIC DNA]</scope>
    <source>
        <strain evidence="4">FJAT-22460</strain>
    </source>
</reference>
<dbReference type="GO" id="GO:0016779">
    <property type="term" value="F:nucleotidyltransferase activity"/>
    <property type="evidence" value="ECO:0007669"/>
    <property type="project" value="TreeGrafter"/>
</dbReference>
<comment type="caution">
    <text evidence="3">The sequence shown here is derived from an EMBL/GenBank/DDBJ whole genome shotgun (WGS) entry which is preliminary data.</text>
</comment>
<evidence type="ECO:0000256" key="1">
    <source>
        <dbReference type="ARBA" id="ARBA00009919"/>
    </source>
</evidence>
<dbReference type="PANTHER" id="PTHR10953:SF102">
    <property type="entry name" value="ADENYLYLTRANSFERASE AND SULFURTRANSFERASE MOCS3"/>
    <property type="match status" value="1"/>
</dbReference>
<evidence type="ECO:0000313" key="3">
    <source>
        <dbReference type="EMBL" id="KOR89541.1"/>
    </source>
</evidence>
<dbReference type="AlphaFoldDB" id="A0A0M1P4X3"/>
<dbReference type="GO" id="GO:0008146">
    <property type="term" value="F:sulfotransferase activity"/>
    <property type="evidence" value="ECO:0007669"/>
    <property type="project" value="TreeGrafter"/>
</dbReference>
<dbReference type="OrthoDB" id="9804286at2"/>
<comment type="similarity">
    <text evidence="1">Belongs to the HesA/MoeB/ThiF family.</text>
</comment>
<organism evidence="3 4">
    <name type="scientific">Paenibacillus solani</name>
    <dbReference type="NCBI Taxonomy" id="1705565"/>
    <lineage>
        <taxon>Bacteria</taxon>
        <taxon>Bacillati</taxon>
        <taxon>Bacillota</taxon>
        <taxon>Bacilli</taxon>
        <taxon>Bacillales</taxon>
        <taxon>Paenibacillaceae</taxon>
        <taxon>Paenibacillus</taxon>
    </lineage>
</organism>
<feature type="domain" description="THIF-type NAD/FAD binding fold" evidence="2">
    <location>
        <begin position="5"/>
        <end position="241"/>
    </location>
</feature>
<dbReference type="InterPro" id="IPR035985">
    <property type="entry name" value="Ubiquitin-activating_enz"/>
</dbReference>
<dbReference type="SUPFAM" id="SSF69572">
    <property type="entry name" value="Activating enzymes of the ubiquitin-like proteins"/>
    <property type="match status" value="1"/>
</dbReference>
<dbReference type="CDD" id="cd00757">
    <property type="entry name" value="ThiF_MoeB_HesA_family"/>
    <property type="match status" value="1"/>
</dbReference>
<dbReference type="InterPro" id="IPR045886">
    <property type="entry name" value="ThiF/MoeB/HesA"/>
</dbReference>
<proteinExistence type="inferred from homology"/>
<dbReference type="Pfam" id="PF00899">
    <property type="entry name" value="ThiF"/>
    <property type="match status" value="1"/>
</dbReference>
<evidence type="ECO:0000313" key="4">
    <source>
        <dbReference type="Proteomes" id="UP000036932"/>
    </source>
</evidence>
<accession>A0A0M1P4X3</accession>
<sequence>MEHRYSRQVLFKPIGEAGQTRLSKASVAIIGCGALGTAAAEMIVRAGIGTLHIADRDVVEYSNLQRQQLFTEADAAGMMPKVHAARNRLMEIRSDIELYTYFEHVDEALMEDLAGQTDLIIDATDNFETRLLINDAAHKYAIPWIYGACVGGAGTVFAFAPGESACFRCLLPILPVMNETCDTAGIIAPAVQMTASCQCAEALKWLTGNRETMRKKMYNFDLWHSEQLEVGITRIRNENCETCGNHPTFPSLIKHEQMKYAVLCGRDAVQILADHGRSLSLDDAEQLAGRLGSRCKRTPYFVEFYAEGYRMVLFNTGRLIIHGLRDVNTGRSLYHKLFG</sequence>
<dbReference type="GO" id="GO:0008641">
    <property type="term" value="F:ubiquitin-like modifier activating enzyme activity"/>
    <property type="evidence" value="ECO:0007669"/>
    <property type="project" value="InterPro"/>
</dbReference>
<dbReference type="GO" id="GO:0005829">
    <property type="term" value="C:cytosol"/>
    <property type="evidence" value="ECO:0007669"/>
    <property type="project" value="TreeGrafter"/>
</dbReference>
<dbReference type="Gene3D" id="3.40.50.720">
    <property type="entry name" value="NAD(P)-binding Rossmann-like Domain"/>
    <property type="match status" value="1"/>
</dbReference>
<dbReference type="GO" id="GO:0004792">
    <property type="term" value="F:thiosulfate-cyanide sulfurtransferase activity"/>
    <property type="evidence" value="ECO:0007669"/>
    <property type="project" value="TreeGrafter"/>
</dbReference>
<keyword evidence="4" id="KW-1185">Reference proteome</keyword>
<name>A0A0M1P4X3_9BACL</name>
<dbReference type="PATRIC" id="fig|1705565.3.peg.4109"/>
<dbReference type="InterPro" id="IPR000594">
    <property type="entry name" value="ThiF_NAD_FAD-bd"/>
</dbReference>
<dbReference type="RefSeq" id="WP_054402578.1">
    <property type="nucleotide sequence ID" value="NZ_LIUT01000001.1"/>
</dbReference>
<protein>
    <submittedName>
        <fullName evidence="3">Thiamine biosynthesis protein ThiF</fullName>
    </submittedName>
</protein>
<dbReference type="Proteomes" id="UP000036932">
    <property type="component" value="Unassembled WGS sequence"/>
</dbReference>
<evidence type="ECO:0000259" key="2">
    <source>
        <dbReference type="Pfam" id="PF00899"/>
    </source>
</evidence>
<gene>
    <name evidence="3" type="ORF">AM231_10580</name>
</gene>
<dbReference type="PANTHER" id="PTHR10953">
    <property type="entry name" value="UBIQUITIN-ACTIVATING ENZYME E1"/>
    <property type="match status" value="1"/>
</dbReference>